<evidence type="ECO:0000313" key="5">
    <source>
        <dbReference type="EMBL" id="KAE8146473.1"/>
    </source>
</evidence>
<feature type="domain" description="ZNFX1" evidence="4">
    <location>
        <begin position="84"/>
        <end position="192"/>
    </location>
</feature>
<protein>
    <submittedName>
        <fullName evidence="5">P-loop containing nucleoside triphosphate hydrolase protein</fullName>
    </submittedName>
</protein>
<organism evidence="5 6">
    <name type="scientific">Aspergillus avenaceus</name>
    <dbReference type="NCBI Taxonomy" id="36643"/>
    <lineage>
        <taxon>Eukaryota</taxon>
        <taxon>Fungi</taxon>
        <taxon>Dikarya</taxon>
        <taxon>Ascomycota</taxon>
        <taxon>Pezizomycotina</taxon>
        <taxon>Eurotiomycetes</taxon>
        <taxon>Eurotiomycetidae</taxon>
        <taxon>Eurotiales</taxon>
        <taxon>Aspergillaceae</taxon>
        <taxon>Aspergillus</taxon>
        <taxon>Aspergillus subgen. Circumdati</taxon>
    </lineage>
</organism>
<dbReference type="PANTHER" id="PTHR10887:SF341">
    <property type="entry name" value="NFX1-TYPE ZINC FINGER-CONTAINING PROTEIN 1"/>
    <property type="match status" value="1"/>
</dbReference>
<proteinExistence type="predicted"/>
<dbReference type="GO" id="GO:0031380">
    <property type="term" value="C:nuclear RNA-directed RNA polymerase complex"/>
    <property type="evidence" value="ECO:0007669"/>
    <property type="project" value="TreeGrafter"/>
</dbReference>
<dbReference type="InterPro" id="IPR041679">
    <property type="entry name" value="DNA2/NAM7-like_C"/>
</dbReference>
<evidence type="ECO:0000256" key="1">
    <source>
        <dbReference type="ARBA" id="ARBA00022806"/>
    </source>
</evidence>
<dbReference type="SUPFAM" id="SSF52540">
    <property type="entry name" value="P-loop containing nucleoside triphosphate hydrolases"/>
    <property type="match status" value="1"/>
</dbReference>
<dbReference type="InterPro" id="IPR047187">
    <property type="entry name" value="SF1_C_Upf1"/>
</dbReference>
<dbReference type="OrthoDB" id="409395at2759"/>
<evidence type="ECO:0000259" key="4">
    <source>
        <dbReference type="Pfam" id="PF25396"/>
    </source>
</evidence>
<sequence length="1001" mass="112658">MESQDDPNDDSDSWLLKPELPSPEEVLGTECDAKFVDLPPNQIHGPWGSEEQYLKAHYELLREDSVAPLRDAVAYVREDPLMKDSKDVSVYEKVYVRGITFAQQGMAFRIRFSTHRAGKSIVWEYSKRLIAGSIVALSPADDLFKTKCVIAIVAARPLEGVKQQPPEVDIYFARPEDAAFDPQQEWIMVEAKTGYYESARHTMTALQKMNTEKFPLAEHICSLVPNTDAPEYVKESPVLNIHSALDLPESKDRTHILENWPRSPIGDLDVTQWRALELMLTKSLAIVQGPPGTGKTFVSVVALKMLLSNMKPGDPPVIITSQTNHALDQLLRHVSKFEQSYIRLGGRSNDPEIKKRTVFAVRKSRPVAALKGGIFGAAQKKYKALHRSITELLRDFSIENADGPLPSDLFVGYGLLSQAQYESLVKGAKGWVRPGEREDADPLLTWLGDQAVKFKVEYSAENFGFQEDEIDLEYEQLKELEAEQGVDDDDFETLKGPYMPLLESLHGHSVSLASEAACLKHLKQSDLWKIPLKIRGEIYNILCKQMKQKLTKKFRQLVVSYTENCTDLRIGKWERDCTILQDAKVIGMTTTGISKYRGLVSSLKPTTVLIEEAAETIEAPIAAACLDSIQHMILVGDHKQLRGSCSVQDLQGEPFFLDISMFERLVSNGLNYITLEEQRRMAPEIRQLLEPIYGQLQDHQSVLQRPEIPGMGDIRSYFFSHNWPESFDSLSSKFNEKEARMIAGFFIYLVLNGVRVEDITVLTFYNGQRKKLLKLFKEDPYLQGHYVKVVTVDSFQGEENEVVILSLVRSGKPTIGFLSIENRVCVALSRARSGFFIFGNAKSIASADPLWHKVVSIMGNTAKRRIGYDLPLTYPSDWQATHGGCHRPCKERLSCGHECALFCHSFSHDKVRCNEICNQTMRCGHTCNKPCFESHICHCQCPLIQAAPSDPTGLDSIQNTHSHIINEESIRQAAIRGYQAFANGGAKEQDELLLKLAESKI</sequence>
<dbReference type="InterPro" id="IPR027417">
    <property type="entry name" value="P-loop_NTPase"/>
</dbReference>
<dbReference type="GO" id="GO:0031048">
    <property type="term" value="P:regulatory ncRNA-mediated heterochromatin formation"/>
    <property type="evidence" value="ECO:0007669"/>
    <property type="project" value="TreeGrafter"/>
</dbReference>
<dbReference type="AlphaFoldDB" id="A0A5N6TJE0"/>
<reference evidence="5 6" key="1">
    <citation type="submission" date="2019-04" db="EMBL/GenBank/DDBJ databases">
        <title>Friends and foes A comparative genomics study of 23 Aspergillus species from section Flavi.</title>
        <authorList>
            <consortium name="DOE Joint Genome Institute"/>
            <person name="Kjaerbolling I."/>
            <person name="Vesth T."/>
            <person name="Frisvad J.C."/>
            <person name="Nybo J.L."/>
            <person name="Theobald S."/>
            <person name="Kildgaard S."/>
            <person name="Isbrandt T."/>
            <person name="Kuo A."/>
            <person name="Sato A."/>
            <person name="Lyhne E.K."/>
            <person name="Kogle M.E."/>
            <person name="Wiebenga A."/>
            <person name="Kun R.S."/>
            <person name="Lubbers R.J."/>
            <person name="Makela M.R."/>
            <person name="Barry K."/>
            <person name="Chovatia M."/>
            <person name="Clum A."/>
            <person name="Daum C."/>
            <person name="Haridas S."/>
            <person name="He G."/>
            <person name="LaButti K."/>
            <person name="Lipzen A."/>
            <person name="Mondo S."/>
            <person name="Riley R."/>
            <person name="Salamov A."/>
            <person name="Simmons B.A."/>
            <person name="Magnuson J.K."/>
            <person name="Henrissat B."/>
            <person name="Mortensen U.H."/>
            <person name="Larsen T.O."/>
            <person name="Devries R.P."/>
            <person name="Grigoriev I.V."/>
            <person name="Machida M."/>
            <person name="Baker S.E."/>
            <person name="Andersen M.R."/>
        </authorList>
    </citation>
    <scope>NUCLEOTIDE SEQUENCE [LARGE SCALE GENOMIC DNA]</scope>
    <source>
        <strain evidence="5 6">IBT 18842</strain>
    </source>
</reference>
<keyword evidence="1" id="KW-0347">Helicase</keyword>
<feature type="domain" description="DNA2/NAM7 helicase-like C-terminal" evidence="3">
    <location>
        <begin position="657"/>
        <end position="842"/>
    </location>
</feature>
<keyword evidence="6" id="KW-1185">Reference proteome</keyword>
<dbReference type="CDD" id="cd18808">
    <property type="entry name" value="SF1_C_Upf1"/>
    <property type="match status" value="1"/>
</dbReference>
<dbReference type="GO" id="GO:0016787">
    <property type="term" value="F:hydrolase activity"/>
    <property type="evidence" value="ECO:0007669"/>
    <property type="project" value="UniProtKB-KW"/>
</dbReference>
<dbReference type="InterPro" id="IPR041677">
    <property type="entry name" value="DNA2/NAM7_AAA_11"/>
</dbReference>
<dbReference type="Pfam" id="PF13087">
    <property type="entry name" value="AAA_12"/>
    <property type="match status" value="1"/>
</dbReference>
<evidence type="ECO:0000259" key="3">
    <source>
        <dbReference type="Pfam" id="PF13087"/>
    </source>
</evidence>
<dbReference type="EMBL" id="ML742260">
    <property type="protein sequence ID" value="KAE8146473.1"/>
    <property type="molecule type" value="Genomic_DNA"/>
</dbReference>
<gene>
    <name evidence="5" type="ORF">BDV25DRAFT_132909</name>
</gene>
<feature type="domain" description="DNA2/NAM7 helicase helicase" evidence="2">
    <location>
        <begin position="268"/>
        <end position="642"/>
    </location>
</feature>
<evidence type="ECO:0000313" key="6">
    <source>
        <dbReference type="Proteomes" id="UP000325780"/>
    </source>
</evidence>
<keyword evidence="5" id="KW-0378">Hydrolase</keyword>
<keyword evidence="1" id="KW-0547">Nucleotide-binding</keyword>
<dbReference type="GO" id="GO:0004386">
    <property type="term" value="F:helicase activity"/>
    <property type="evidence" value="ECO:0007669"/>
    <property type="project" value="InterPro"/>
</dbReference>
<keyword evidence="1" id="KW-0067">ATP-binding</keyword>
<dbReference type="Gene3D" id="3.40.50.300">
    <property type="entry name" value="P-loop containing nucleotide triphosphate hydrolases"/>
    <property type="match status" value="3"/>
</dbReference>
<dbReference type="FunFam" id="3.40.50.300:FF:002468">
    <property type="entry name" value="Suppressor of ascus dominance 3"/>
    <property type="match status" value="1"/>
</dbReference>
<accession>A0A5N6TJE0</accession>
<dbReference type="InterPro" id="IPR057373">
    <property type="entry name" value="ZNFX1"/>
</dbReference>
<dbReference type="Proteomes" id="UP000325780">
    <property type="component" value="Unassembled WGS sequence"/>
</dbReference>
<dbReference type="PANTHER" id="PTHR10887">
    <property type="entry name" value="DNA2/NAM7 HELICASE FAMILY"/>
    <property type="match status" value="1"/>
</dbReference>
<dbReference type="InterPro" id="IPR045055">
    <property type="entry name" value="DNA2/NAM7-like"/>
</dbReference>
<dbReference type="FunFam" id="3.40.50.300:FF:001366">
    <property type="entry name" value="ATP binding protein, putative"/>
    <property type="match status" value="1"/>
</dbReference>
<dbReference type="Pfam" id="PF25396">
    <property type="entry name" value="ZNFX1"/>
    <property type="match status" value="1"/>
</dbReference>
<name>A0A5N6TJE0_ASPAV</name>
<evidence type="ECO:0000259" key="2">
    <source>
        <dbReference type="Pfam" id="PF13086"/>
    </source>
</evidence>
<dbReference type="Pfam" id="PF13086">
    <property type="entry name" value="AAA_11"/>
    <property type="match status" value="1"/>
</dbReference>